<dbReference type="Pfam" id="PF03658">
    <property type="entry name" value="Ub-RnfH"/>
    <property type="match status" value="1"/>
</dbReference>
<evidence type="ECO:0000313" key="4">
    <source>
        <dbReference type="Proteomes" id="UP000254927"/>
    </source>
</evidence>
<sequence length="96" mass="10785">MIDIEVAYGTDKKQFLQQLAVEEGTTAREAVLQSGLSAAFPEADLHAPLGIFGKQVADDTVLRQHDRVELYRPLLIDPKEARRRRVSDGGRNKIKR</sequence>
<dbReference type="Proteomes" id="UP000254927">
    <property type="component" value="Unassembled WGS sequence"/>
</dbReference>
<dbReference type="HAMAP" id="MF_00460">
    <property type="entry name" value="UPF0125_RnfH"/>
    <property type="match status" value="1"/>
</dbReference>
<evidence type="ECO:0000256" key="1">
    <source>
        <dbReference type="ARBA" id="ARBA00010645"/>
    </source>
</evidence>
<evidence type="ECO:0000313" key="3">
    <source>
        <dbReference type="EMBL" id="STZ66874.1"/>
    </source>
</evidence>
<accession>A0A378TWT7</accession>
<dbReference type="GeneID" id="93351352"/>
<gene>
    <name evidence="3" type="ORF">NCTC10660_00338</name>
</gene>
<dbReference type="PANTHER" id="PTHR37483:SF1">
    <property type="entry name" value="UPF0125 PROTEIN RATB"/>
    <property type="match status" value="1"/>
</dbReference>
<dbReference type="InterPro" id="IPR016155">
    <property type="entry name" value="Mopterin_synth/thiamin_S_b"/>
</dbReference>
<dbReference type="EMBL" id="UGQW01000002">
    <property type="protein sequence ID" value="STZ66874.1"/>
    <property type="molecule type" value="Genomic_DNA"/>
</dbReference>
<reference evidence="3 4" key="1">
    <citation type="submission" date="2018-06" db="EMBL/GenBank/DDBJ databases">
        <authorList>
            <consortium name="Pathogen Informatics"/>
            <person name="Doyle S."/>
        </authorList>
    </citation>
    <scope>NUCLEOTIDE SEQUENCE [LARGE SCALE GENOMIC DNA]</scope>
    <source>
        <strain evidence="3 4">NCTC10660</strain>
    </source>
</reference>
<dbReference type="AlphaFoldDB" id="A0A378TWT7"/>
<comment type="similarity">
    <text evidence="1 2">Belongs to the UPF0125 (RnfH) family.</text>
</comment>
<evidence type="ECO:0000256" key="2">
    <source>
        <dbReference type="HAMAP-Rule" id="MF_00460"/>
    </source>
</evidence>
<dbReference type="Gene3D" id="3.10.20.280">
    <property type="entry name" value="RnfH-like"/>
    <property type="match status" value="1"/>
</dbReference>
<dbReference type="SUPFAM" id="SSF54285">
    <property type="entry name" value="MoaD/ThiS"/>
    <property type="match status" value="1"/>
</dbReference>
<dbReference type="InterPro" id="IPR037021">
    <property type="entry name" value="RnfH_sf"/>
</dbReference>
<name>A0A378TWT7_NEIEL</name>
<organism evidence="3 4">
    <name type="scientific">Neisseria elongata</name>
    <dbReference type="NCBI Taxonomy" id="495"/>
    <lineage>
        <taxon>Bacteria</taxon>
        <taxon>Pseudomonadati</taxon>
        <taxon>Pseudomonadota</taxon>
        <taxon>Betaproteobacteria</taxon>
        <taxon>Neisseriales</taxon>
        <taxon>Neisseriaceae</taxon>
        <taxon>Neisseria</taxon>
    </lineage>
</organism>
<protein>
    <recommendedName>
        <fullName evidence="2">UPF0125 protein NCTC10660_00338</fullName>
    </recommendedName>
</protein>
<proteinExistence type="inferred from homology"/>
<dbReference type="PANTHER" id="PTHR37483">
    <property type="entry name" value="UPF0125 PROTEIN RATB"/>
    <property type="match status" value="1"/>
</dbReference>
<dbReference type="RefSeq" id="WP_049248781.1">
    <property type="nucleotide sequence ID" value="NZ_CAURIW010000011.1"/>
</dbReference>
<dbReference type="NCBIfam" id="NF002490">
    <property type="entry name" value="PRK01777.1"/>
    <property type="match status" value="1"/>
</dbReference>
<dbReference type="InterPro" id="IPR005346">
    <property type="entry name" value="RnfH"/>
</dbReference>